<dbReference type="Proteomes" id="UP001302072">
    <property type="component" value="Chromosome"/>
</dbReference>
<protein>
    <recommendedName>
        <fullName evidence="4">Lipoprotein</fullName>
    </recommendedName>
</protein>
<feature type="signal peptide" evidence="1">
    <location>
        <begin position="1"/>
        <end position="21"/>
    </location>
</feature>
<name>A0ABY9YT18_9GAMM</name>
<reference evidence="2 3" key="1">
    <citation type="submission" date="2022-12" db="EMBL/GenBank/DDBJ databases">
        <title>Two new species, Stenotrophomonas aracearum and Stenotrophomonas oahuensis, isolated from Anthurium (Araceae family) in Hawaii.</title>
        <authorList>
            <person name="Chunag S.C."/>
            <person name="Dobhal S."/>
            <person name="Alvarez A."/>
            <person name="Arif M."/>
        </authorList>
    </citation>
    <scope>NUCLEOTIDE SEQUENCE [LARGE SCALE GENOMIC DNA]</scope>
    <source>
        <strain evidence="2 3">A5586</strain>
    </source>
</reference>
<dbReference type="RefSeq" id="WP_311193212.1">
    <property type="nucleotide sequence ID" value="NZ_CP115541.1"/>
</dbReference>
<proteinExistence type="predicted"/>
<dbReference type="CDD" id="cd20897">
    <property type="entry name" value="Smlt3025-like"/>
    <property type="match status" value="1"/>
</dbReference>
<keyword evidence="1" id="KW-0732">Signal</keyword>
<organism evidence="2 3">
    <name type="scientific">Stenotrophomonas oahuensis</name>
    <dbReference type="NCBI Taxonomy" id="3003271"/>
    <lineage>
        <taxon>Bacteria</taxon>
        <taxon>Pseudomonadati</taxon>
        <taxon>Pseudomonadota</taxon>
        <taxon>Gammaproteobacteria</taxon>
        <taxon>Lysobacterales</taxon>
        <taxon>Lysobacteraceae</taxon>
        <taxon>Stenotrophomonas</taxon>
    </lineage>
</organism>
<evidence type="ECO:0000313" key="2">
    <source>
        <dbReference type="EMBL" id="WNH54099.1"/>
    </source>
</evidence>
<evidence type="ECO:0008006" key="4">
    <source>
        <dbReference type="Google" id="ProtNLM"/>
    </source>
</evidence>
<evidence type="ECO:0000313" key="3">
    <source>
        <dbReference type="Proteomes" id="UP001302072"/>
    </source>
</evidence>
<dbReference type="InterPro" id="IPR049732">
    <property type="entry name" value="Smlt3025-like"/>
</dbReference>
<evidence type="ECO:0000256" key="1">
    <source>
        <dbReference type="SAM" id="SignalP"/>
    </source>
</evidence>
<sequence length="284" mass="32232">MNPIAKTVWALSLLLPLAACAKQEAPAKTMTNEQGCTRIRSIGPQDPYKDPPPLKQACLGPYLLEIPQNYFYNQIGTEHDGSYALALEYPSLEPFKPGERIGLSVDVAVRTVTVKYSYIDRTDLETVMKREYTPMDHQVGDPEESLDTRVKGELKNGLTPYYVDMEKVRAHYLKEGMRENAPVLKTDWHTDWYLGRDGDGKVTTVIKCTPREITEPGVEYRGGKMVKSHGDGLAECDHTIMMADLDTIIRMNYPREGVLHWRKLETRARQLVTDSIVDTRRDAK</sequence>
<dbReference type="EMBL" id="CP115541">
    <property type="protein sequence ID" value="WNH54099.1"/>
    <property type="molecule type" value="Genomic_DNA"/>
</dbReference>
<gene>
    <name evidence="2" type="ORF">PDM29_07430</name>
</gene>
<accession>A0ABY9YT18</accession>
<feature type="chain" id="PRO_5046173695" description="Lipoprotein" evidence="1">
    <location>
        <begin position="22"/>
        <end position="284"/>
    </location>
</feature>
<keyword evidence="3" id="KW-1185">Reference proteome</keyword>